<accession>A0ABR4F8E5</accession>
<comment type="caution">
    <text evidence="1">The sequence shown here is derived from an EMBL/GenBank/DDBJ whole genome shotgun (WGS) entry which is preliminary data.</text>
</comment>
<organism evidence="1 2">
    <name type="scientific">Diaporthe vaccinii</name>
    <dbReference type="NCBI Taxonomy" id="105482"/>
    <lineage>
        <taxon>Eukaryota</taxon>
        <taxon>Fungi</taxon>
        <taxon>Dikarya</taxon>
        <taxon>Ascomycota</taxon>
        <taxon>Pezizomycotina</taxon>
        <taxon>Sordariomycetes</taxon>
        <taxon>Sordariomycetidae</taxon>
        <taxon>Diaporthales</taxon>
        <taxon>Diaporthaceae</taxon>
        <taxon>Diaporthe</taxon>
        <taxon>Diaporthe eres species complex</taxon>
    </lineage>
</organism>
<evidence type="ECO:0000313" key="1">
    <source>
        <dbReference type="EMBL" id="KAL2290975.1"/>
    </source>
</evidence>
<evidence type="ECO:0000313" key="2">
    <source>
        <dbReference type="Proteomes" id="UP001600888"/>
    </source>
</evidence>
<keyword evidence="2" id="KW-1185">Reference proteome</keyword>
<reference evidence="1 2" key="1">
    <citation type="submission" date="2024-03" db="EMBL/GenBank/DDBJ databases">
        <title>A high-quality draft genome sequence of Diaporthe vaccinii, a causative agent of upright dieback and viscid rot disease in cranberry plants.</title>
        <authorList>
            <person name="Sarrasin M."/>
            <person name="Lang B.F."/>
            <person name="Burger G."/>
        </authorList>
    </citation>
    <scope>NUCLEOTIDE SEQUENCE [LARGE SCALE GENOMIC DNA]</scope>
    <source>
        <strain evidence="1 2">IS7</strain>
    </source>
</reference>
<name>A0ABR4F8E5_9PEZI</name>
<dbReference type="EMBL" id="JBAWTH010000008">
    <property type="protein sequence ID" value="KAL2290975.1"/>
    <property type="molecule type" value="Genomic_DNA"/>
</dbReference>
<dbReference type="Proteomes" id="UP001600888">
    <property type="component" value="Unassembled WGS sequence"/>
</dbReference>
<proteinExistence type="predicted"/>
<gene>
    <name evidence="1" type="ORF">FJTKL_14877</name>
</gene>
<sequence>MIGLLDGILTGIPSIELFQSFCPCPHRPRLPGCCCLLLFLLVPGLQVLLRTASRDTQTPPSVDIDFEGDLWSFPAINFRYQHDAPSPEQQPRSLQFHLVISRHSRSFYLI</sequence>
<protein>
    <submittedName>
        <fullName evidence="1">Uncharacterized protein</fullName>
    </submittedName>
</protein>